<evidence type="ECO:0000313" key="2">
    <source>
        <dbReference type="EMBL" id="PKK63482.1"/>
    </source>
</evidence>
<sequence>MEAELNNEKEILTLATNGASQNNSLKMDEEFDDEEGIESKRKRRILVSIEYSDNEDDENKTEEKKKKIKELVATIPTDKEGLWN</sequence>
<dbReference type="AlphaFoldDB" id="A0A2N1MPD4"/>
<name>A0A2N1MPD4_9GLOM</name>
<proteinExistence type="predicted"/>
<dbReference type="Proteomes" id="UP000233469">
    <property type="component" value="Unassembled WGS sequence"/>
</dbReference>
<reference evidence="2 3" key="2">
    <citation type="submission" date="2017-10" db="EMBL/GenBank/DDBJ databases">
        <title>Extensive intraspecific genome diversity in a model arbuscular mycorrhizal fungus.</title>
        <authorList>
            <person name="Chen E.C.H."/>
            <person name="Morin E."/>
            <person name="Baudet D."/>
            <person name="Noel J."/>
            <person name="Ndikumana S."/>
            <person name="Charron P."/>
            <person name="St-Onge C."/>
            <person name="Giorgi J."/>
            <person name="Grigoriev I.V."/>
            <person name="Roux C."/>
            <person name="Martin F.M."/>
            <person name="Corradi N."/>
        </authorList>
    </citation>
    <scope>NUCLEOTIDE SEQUENCE [LARGE SCALE GENOMIC DNA]</scope>
    <source>
        <strain evidence="2 3">C2</strain>
    </source>
</reference>
<evidence type="ECO:0000313" key="3">
    <source>
        <dbReference type="Proteomes" id="UP000233469"/>
    </source>
</evidence>
<feature type="compositionally biased region" description="Polar residues" evidence="1">
    <location>
        <begin position="14"/>
        <end position="25"/>
    </location>
</feature>
<comment type="caution">
    <text evidence="2">The sequence shown here is derived from an EMBL/GenBank/DDBJ whole genome shotgun (WGS) entry which is preliminary data.</text>
</comment>
<protein>
    <submittedName>
        <fullName evidence="2">Uncharacterized protein</fullName>
    </submittedName>
</protein>
<gene>
    <name evidence="2" type="ORF">RhiirC2_758218</name>
</gene>
<reference evidence="2 3" key="1">
    <citation type="submission" date="2016-04" db="EMBL/GenBank/DDBJ databases">
        <title>Genome analyses suggest a sexual origin of heterokaryosis in a supposedly ancient asexual fungus.</title>
        <authorList>
            <person name="Ropars J."/>
            <person name="Sedzielewska K."/>
            <person name="Noel J."/>
            <person name="Charron P."/>
            <person name="Farinelli L."/>
            <person name="Marton T."/>
            <person name="Kruger M."/>
            <person name="Pelin A."/>
            <person name="Brachmann A."/>
            <person name="Corradi N."/>
        </authorList>
    </citation>
    <scope>NUCLEOTIDE SEQUENCE [LARGE SCALE GENOMIC DNA]</scope>
    <source>
        <strain evidence="2 3">C2</strain>
    </source>
</reference>
<dbReference type="VEuPathDB" id="FungiDB:RhiirA1_473478"/>
<dbReference type="EMBL" id="LLXL01001645">
    <property type="protein sequence ID" value="PKK63482.1"/>
    <property type="molecule type" value="Genomic_DNA"/>
</dbReference>
<accession>A0A2N1MPD4</accession>
<feature type="region of interest" description="Disordered" evidence="1">
    <location>
        <begin position="13"/>
        <end position="37"/>
    </location>
</feature>
<evidence type="ECO:0000256" key="1">
    <source>
        <dbReference type="SAM" id="MobiDB-lite"/>
    </source>
</evidence>
<organism evidence="2 3">
    <name type="scientific">Rhizophagus irregularis</name>
    <dbReference type="NCBI Taxonomy" id="588596"/>
    <lineage>
        <taxon>Eukaryota</taxon>
        <taxon>Fungi</taxon>
        <taxon>Fungi incertae sedis</taxon>
        <taxon>Mucoromycota</taxon>
        <taxon>Glomeromycotina</taxon>
        <taxon>Glomeromycetes</taxon>
        <taxon>Glomerales</taxon>
        <taxon>Glomeraceae</taxon>
        <taxon>Rhizophagus</taxon>
    </lineage>
</organism>